<dbReference type="InterPro" id="IPR003598">
    <property type="entry name" value="Ig_sub2"/>
</dbReference>
<feature type="domain" description="Ig-like" evidence="4">
    <location>
        <begin position="221"/>
        <end position="313"/>
    </location>
</feature>
<dbReference type="PROSITE" id="PS50835">
    <property type="entry name" value="IG_LIKE"/>
    <property type="match status" value="2"/>
</dbReference>
<feature type="signal peptide" evidence="3">
    <location>
        <begin position="1"/>
        <end position="39"/>
    </location>
</feature>
<dbReference type="SMART" id="SM00408">
    <property type="entry name" value="IGc2"/>
    <property type="match status" value="2"/>
</dbReference>
<dbReference type="AlphaFoldDB" id="A0AAD9R1D3"/>
<dbReference type="PANTHER" id="PTHR44170:SF49">
    <property type="entry name" value="PROTEIN SIDEKICK-1 ISOFORM X1"/>
    <property type="match status" value="1"/>
</dbReference>
<evidence type="ECO:0000259" key="4">
    <source>
        <dbReference type="PROSITE" id="PS50835"/>
    </source>
</evidence>
<dbReference type="InterPro" id="IPR013783">
    <property type="entry name" value="Ig-like_fold"/>
</dbReference>
<feature type="chain" id="PRO_5041899761" evidence="3">
    <location>
        <begin position="40"/>
        <end position="350"/>
    </location>
</feature>
<protein>
    <submittedName>
        <fullName evidence="5">Fibronectin type III domain-containing protein</fullName>
    </submittedName>
</protein>
<gene>
    <name evidence="5" type="ORF">P5673_003892</name>
</gene>
<organism evidence="5 6">
    <name type="scientific">Acropora cervicornis</name>
    <name type="common">Staghorn coral</name>
    <dbReference type="NCBI Taxonomy" id="6130"/>
    <lineage>
        <taxon>Eukaryota</taxon>
        <taxon>Metazoa</taxon>
        <taxon>Cnidaria</taxon>
        <taxon>Anthozoa</taxon>
        <taxon>Hexacorallia</taxon>
        <taxon>Scleractinia</taxon>
        <taxon>Astrocoeniina</taxon>
        <taxon>Acroporidae</taxon>
        <taxon>Acropora</taxon>
    </lineage>
</organism>
<sequence>MIAVRCHNSTRPFWDVMRTAMCRMHMFLWFLSLFTQDRGFSLPCEAKGSNLTWLWQHNGKKITILYPFSLGKSGNLIGRYLEAKHSGTYQCFVRDQVTGIQVFSRKLKVAVTAIGDFIHKTTIYQKVNLGQPFSFQCPDHNPNYGATYSWVGDRNIQFLRNRRRGVSPDGNLLFAYVTKKDISEISDSNGIRCKISGANSFRESGTLWLQESDEQLDPATPSWAIKPKDVEIAVEGSRKTMYCFASGRPTPSITWKKNGEPIADGINSFTILSSFYGRRLDIDNVNKADHQDVYSCEGDTSAEGGSILIHNISLLVEGMYNKVKGKEYISVPQASEGEKTRAGRTAFQVK</sequence>
<evidence type="ECO:0000256" key="3">
    <source>
        <dbReference type="SAM" id="SignalP"/>
    </source>
</evidence>
<accession>A0AAD9R1D3</accession>
<proteinExistence type="predicted"/>
<evidence type="ECO:0000256" key="1">
    <source>
        <dbReference type="ARBA" id="ARBA00022737"/>
    </source>
</evidence>
<dbReference type="Gene3D" id="2.60.40.10">
    <property type="entry name" value="Immunoglobulins"/>
    <property type="match status" value="2"/>
</dbReference>
<evidence type="ECO:0000256" key="2">
    <source>
        <dbReference type="ARBA" id="ARBA00023157"/>
    </source>
</evidence>
<dbReference type="Pfam" id="PF13927">
    <property type="entry name" value="Ig_3"/>
    <property type="match status" value="1"/>
</dbReference>
<dbReference type="PANTHER" id="PTHR44170">
    <property type="entry name" value="PROTEIN SIDEKICK"/>
    <property type="match status" value="1"/>
</dbReference>
<reference evidence="5" key="2">
    <citation type="journal article" date="2023" name="Science">
        <title>Genomic signatures of disease resistance in endangered staghorn corals.</title>
        <authorList>
            <person name="Vollmer S.V."/>
            <person name="Selwyn J.D."/>
            <person name="Despard B.A."/>
            <person name="Roesel C.L."/>
        </authorList>
    </citation>
    <scope>NUCLEOTIDE SEQUENCE</scope>
    <source>
        <strain evidence="5">K2</strain>
    </source>
</reference>
<evidence type="ECO:0000313" key="6">
    <source>
        <dbReference type="Proteomes" id="UP001249851"/>
    </source>
</evidence>
<dbReference type="Proteomes" id="UP001249851">
    <property type="component" value="Unassembled WGS sequence"/>
</dbReference>
<feature type="domain" description="Ig-like" evidence="4">
    <location>
        <begin position="41"/>
        <end position="108"/>
    </location>
</feature>
<evidence type="ECO:0000313" key="5">
    <source>
        <dbReference type="EMBL" id="KAK2571312.1"/>
    </source>
</evidence>
<dbReference type="GO" id="GO:0030424">
    <property type="term" value="C:axon"/>
    <property type="evidence" value="ECO:0007669"/>
    <property type="project" value="TreeGrafter"/>
</dbReference>
<name>A0AAD9R1D3_ACRCE</name>
<dbReference type="InterPro" id="IPR007110">
    <property type="entry name" value="Ig-like_dom"/>
</dbReference>
<dbReference type="SMART" id="SM00409">
    <property type="entry name" value="IG"/>
    <property type="match status" value="2"/>
</dbReference>
<keyword evidence="2" id="KW-1015">Disulfide bond</keyword>
<dbReference type="SUPFAM" id="SSF48726">
    <property type="entry name" value="Immunoglobulin"/>
    <property type="match status" value="2"/>
</dbReference>
<dbReference type="InterPro" id="IPR003599">
    <property type="entry name" value="Ig_sub"/>
</dbReference>
<dbReference type="GO" id="GO:0005886">
    <property type="term" value="C:plasma membrane"/>
    <property type="evidence" value="ECO:0007669"/>
    <property type="project" value="TreeGrafter"/>
</dbReference>
<keyword evidence="6" id="KW-1185">Reference proteome</keyword>
<dbReference type="GO" id="GO:0098632">
    <property type="term" value="F:cell-cell adhesion mediator activity"/>
    <property type="evidence" value="ECO:0007669"/>
    <property type="project" value="TreeGrafter"/>
</dbReference>
<dbReference type="InterPro" id="IPR036179">
    <property type="entry name" value="Ig-like_dom_sf"/>
</dbReference>
<reference evidence="5" key="1">
    <citation type="journal article" date="2023" name="G3 (Bethesda)">
        <title>Whole genome assembly and annotation of the endangered Caribbean coral Acropora cervicornis.</title>
        <authorList>
            <person name="Selwyn J.D."/>
            <person name="Vollmer S.V."/>
        </authorList>
    </citation>
    <scope>NUCLEOTIDE SEQUENCE</scope>
    <source>
        <strain evidence="5">K2</strain>
    </source>
</reference>
<comment type="caution">
    <text evidence="5">The sequence shown here is derived from an EMBL/GenBank/DDBJ whole genome shotgun (WGS) entry which is preliminary data.</text>
</comment>
<dbReference type="GO" id="GO:0007411">
    <property type="term" value="P:axon guidance"/>
    <property type="evidence" value="ECO:0007669"/>
    <property type="project" value="TreeGrafter"/>
</dbReference>
<dbReference type="EMBL" id="JARQWQ010000006">
    <property type="protein sequence ID" value="KAK2571312.1"/>
    <property type="molecule type" value="Genomic_DNA"/>
</dbReference>
<keyword evidence="1" id="KW-0677">Repeat</keyword>
<keyword evidence="3" id="KW-0732">Signal</keyword>